<dbReference type="EMBL" id="CACVKT020003069">
    <property type="protein sequence ID" value="CAC5381541.1"/>
    <property type="molecule type" value="Genomic_DNA"/>
</dbReference>
<gene>
    <name evidence="3" type="ORF">MCOR_17396</name>
</gene>
<keyword evidence="2" id="KW-1133">Transmembrane helix</keyword>
<name>A0A6J8BDQ4_MYTCO</name>
<dbReference type="Gene3D" id="2.60.40.10">
    <property type="entry name" value="Immunoglobulins"/>
    <property type="match status" value="2"/>
</dbReference>
<keyword evidence="2" id="KW-0472">Membrane</keyword>
<protein>
    <recommendedName>
        <fullName evidence="5">Fibronectin type-III domain-containing protein</fullName>
    </recommendedName>
</protein>
<feature type="region of interest" description="Disordered" evidence="1">
    <location>
        <begin position="863"/>
        <end position="885"/>
    </location>
</feature>
<sequence length="928" mass="104842">MSTASKEKASGLNLNISYAVLFTTMDFSISRWQVPLLGNVLDVSAGNDTTINNFSCFTFDWEEYVLCSWDYSTKCNSPNVTVKWHFLGSSAWNDCPDLGNKSCKWIIHKDIDGDIKYNVCIKLSQSDKRHCVLVDIQSQVKPSPIRQIEIRVINSTSATLQWPQSRVYYNKSFQVNITRSRKLVSRISFNVTSLPSQSYADGYFVIYSLNHISITINGLSKYTEYGIVINCKPLDNGFWSDGFNTTLTTSKDVPSTPPLIYDGCYSIQTTRSSNERIATIYWMPLNKNNWSGERISYRVKIFPNDSSFQIEETRPFSFSFKTNETAELSVLVWSENEKGLSQQHSKLLVGNKDLIHNSVMVKVDDQRYNISWLPLTHKHDKKYSLFWCEQAFSLVCKTSPQTIEFNTTCPTVYIPDINHSVRYLIGVSYHYLNQTSGFVWSDCVFIGNSLSLELDVIFRPIINHRQLEVYWYFEKCNFPEVKNLVKSYEVTACEDKYCTNFTLDGTETSLRLSLMNICISITPYTVHGKGVPYKRCYQGEETRYRKKRNLTAFYIVSVSVAVLCCPIAVIIICRKYRRWSRGLTDIETTTVVPSTNRAILNGRVRHGDNGFSGVPLISPRSTINVSNIAFNGFTSCNQVKGSPLSESSTIEEDTPETNLSAFTSSGASGETLRSPVTNESSFDISIESYVDAQQIQPSYTSAARHILRTKGNSHVSETILEYSSLKGTHNCSNVTTASPQTNVCDNMSLLPTKKCVFSTLEIDSYVVEDIFLDTNCSDRRRSDASNCLNVHCNSAEELETLNSVEKLQIHGASNYSKAQLKLPDSFAADSDSDHTQETSDCLEECLYSPHTKIDLSVEVRKDAESSNQRKRDILENNKISPSSKTTDFYLHNDSVTESVNLYVQQQATGYIKEPLMSTQPITGNSNYS</sequence>
<evidence type="ECO:0000313" key="4">
    <source>
        <dbReference type="Proteomes" id="UP000507470"/>
    </source>
</evidence>
<feature type="compositionally biased region" description="Basic and acidic residues" evidence="1">
    <location>
        <begin position="863"/>
        <end position="875"/>
    </location>
</feature>
<evidence type="ECO:0000256" key="1">
    <source>
        <dbReference type="SAM" id="MobiDB-lite"/>
    </source>
</evidence>
<reference evidence="3 4" key="1">
    <citation type="submission" date="2020-06" db="EMBL/GenBank/DDBJ databases">
        <authorList>
            <person name="Li R."/>
            <person name="Bekaert M."/>
        </authorList>
    </citation>
    <scope>NUCLEOTIDE SEQUENCE [LARGE SCALE GENOMIC DNA]</scope>
    <source>
        <strain evidence="4">wild</strain>
    </source>
</reference>
<keyword evidence="4" id="KW-1185">Reference proteome</keyword>
<dbReference type="OrthoDB" id="6141191at2759"/>
<evidence type="ECO:0008006" key="5">
    <source>
        <dbReference type="Google" id="ProtNLM"/>
    </source>
</evidence>
<dbReference type="SUPFAM" id="SSF49265">
    <property type="entry name" value="Fibronectin type III"/>
    <property type="match status" value="1"/>
</dbReference>
<evidence type="ECO:0000256" key="2">
    <source>
        <dbReference type="SAM" id="Phobius"/>
    </source>
</evidence>
<dbReference type="Proteomes" id="UP000507470">
    <property type="component" value="Unassembled WGS sequence"/>
</dbReference>
<dbReference type="InterPro" id="IPR036116">
    <property type="entry name" value="FN3_sf"/>
</dbReference>
<accession>A0A6J8BDQ4</accession>
<feature type="transmembrane region" description="Helical" evidence="2">
    <location>
        <begin position="552"/>
        <end position="573"/>
    </location>
</feature>
<keyword evidence="2" id="KW-0812">Transmembrane</keyword>
<evidence type="ECO:0000313" key="3">
    <source>
        <dbReference type="EMBL" id="CAC5381541.1"/>
    </source>
</evidence>
<proteinExistence type="predicted"/>
<dbReference type="InterPro" id="IPR013783">
    <property type="entry name" value="Ig-like_fold"/>
</dbReference>
<dbReference type="AlphaFoldDB" id="A0A6J8BDQ4"/>
<organism evidence="3 4">
    <name type="scientific">Mytilus coruscus</name>
    <name type="common">Sea mussel</name>
    <dbReference type="NCBI Taxonomy" id="42192"/>
    <lineage>
        <taxon>Eukaryota</taxon>
        <taxon>Metazoa</taxon>
        <taxon>Spiralia</taxon>
        <taxon>Lophotrochozoa</taxon>
        <taxon>Mollusca</taxon>
        <taxon>Bivalvia</taxon>
        <taxon>Autobranchia</taxon>
        <taxon>Pteriomorphia</taxon>
        <taxon>Mytilida</taxon>
        <taxon>Mytiloidea</taxon>
        <taxon>Mytilidae</taxon>
        <taxon>Mytilinae</taxon>
        <taxon>Mytilus</taxon>
    </lineage>
</organism>